<keyword evidence="2" id="KW-0472">Membrane</keyword>
<keyword evidence="2" id="KW-0812">Transmembrane</keyword>
<evidence type="ECO:0000313" key="3">
    <source>
        <dbReference type="EMBL" id="PTQ57221.1"/>
    </source>
</evidence>
<feature type="compositionally biased region" description="Polar residues" evidence="1">
    <location>
        <begin position="76"/>
        <end position="85"/>
    </location>
</feature>
<feature type="region of interest" description="Disordered" evidence="1">
    <location>
        <begin position="65"/>
        <end position="100"/>
    </location>
</feature>
<dbReference type="AlphaFoldDB" id="A0A2R6Y3G9"/>
<feature type="transmembrane region" description="Helical" evidence="2">
    <location>
        <begin position="6"/>
        <end position="25"/>
    </location>
</feature>
<dbReference type="Proteomes" id="UP000244338">
    <property type="component" value="Unassembled WGS sequence"/>
</dbReference>
<comment type="caution">
    <text evidence="3">The sequence shown here is derived from an EMBL/GenBank/DDBJ whole genome shotgun (WGS) entry which is preliminary data.</text>
</comment>
<name>A0A2R6Y3G9_9BACL</name>
<gene>
    <name evidence="3" type="ORF">BSOLF_1986</name>
</gene>
<proteinExistence type="predicted"/>
<reference evidence="4" key="1">
    <citation type="journal article" date="2018" name="Sci. Rep.">
        <title>Lignite coal burning seam in the remote Altai Mountains harbors a hydrogen-driven thermophilic microbial community.</title>
        <authorList>
            <person name="Kadnikov V.V."/>
            <person name="Mardanov A.V."/>
            <person name="Ivasenko D.A."/>
            <person name="Antsiferov D.V."/>
            <person name="Beletsky A.V."/>
            <person name="Karnachuk O.V."/>
            <person name="Ravin N.V."/>
        </authorList>
    </citation>
    <scope>NUCLEOTIDE SEQUENCE [LARGE SCALE GENOMIC DNA]</scope>
</reference>
<evidence type="ECO:0000256" key="2">
    <source>
        <dbReference type="SAM" id="Phobius"/>
    </source>
</evidence>
<evidence type="ECO:0000256" key="1">
    <source>
        <dbReference type="SAM" id="MobiDB-lite"/>
    </source>
</evidence>
<evidence type="ECO:0000313" key="4">
    <source>
        <dbReference type="Proteomes" id="UP000244338"/>
    </source>
</evidence>
<accession>A0A2R6Y3G9</accession>
<dbReference type="EMBL" id="PEBX01000010">
    <property type="protein sequence ID" value="PTQ57221.1"/>
    <property type="molecule type" value="Genomic_DNA"/>
</dbReference>
<keyword evidence="2" id="KW-1133">Transmembrane helix</keyword>
<sequence>MGRNDNDWGAFFLGAGLGLLTGALIREMGGDKLVRQGQNMVEQAGRWVGQQANNMTEMAEELLPKTNNAVKKDSVTRSNKSQNAKQDGGFVEEALNNMQK</sequence>
<organism evidence="3 4">
    <name type="scientific">Candidatus Carbonibacillus altaicus</name>
    <dbReference type="NCBI Taxonomy" id="2163959"/>
    <lineage>
        <taxon>Bacteria</taxon>
        <taxon>Bacillati</taxon>
        <taxon>Bacillota</taxon>
        <taxon>Bacilli</taxon>
        <taxon>Bacillales</taxon>
        <taxon>Candidatus Carbonibacillus</taxon>
    </lineage>
</organism>
<protein>
    <submittedName>
        <fullName evidence="3">Uncharacterized protein</fullName>
    </submittedName>
</protein>